<dbReference type="InterPro" id="IPR022158">
    <property type="entry name" value="Inositol_phosphatase"/>
</dbReference>
<feature type="domain" description="HSac2" evidence="2">
    <location>
        <begin position="182"/>
        <end position="337"/>
    </location>
</feature>
<dbReference type="PANTHER" id="PTHR45662">
    <property type="entry name" value="PHOSPHATIDYLINOSITIDE PHOSPHATASE SAC1"/>
    <property type="match status" value="1"/>
</dbReference>
<feature type="domain" description="SAC" evidence="1">
    <location>
        <begin position="1"/>
        <end position="102"/>
    </location>
</feature>
<dbReference type="InterPro" id="IPR034753">
    <property type="entry name" value="hSac2"/>
</dbReference>
<dbReference type="EMBL" id="JAAOIC020000072">
    <property type="protein sequence ID" value="KAG8034031.1"/>
    <property type="molecule type" value="Genomic_DNA"/>
</dbReference>
<dbReference type="PANTHER" id="PTHR45662:SF8">
    <property type="entry name" value="PHOSPHATIDYLINOSITIDE PHOSPHATASE SAC2"/>
    <property type="match status" value="1"/>
</dbReference>
<evidence type="ECO:0008006" key="5">
    <source>
        <dbReference type="Google" id="ProtNLM"/>
    </source>
</evidence>
<dbReference type="GO" id="GO:0046856">
    <property type="term" value="P:phosphatidylinositol dephosphorylation"/>
    <property type="evidence" value="ECO:0007669"/>
    <property type="project" value="TreeGrafter"/>
</dbReference>
<organism evidence="3 4">
    <name type="scientific">Cotesia typhae</name>
    <dbReference type="NCBI Taxonomy" id="2053667"/>
    <lineage>
        <taxon>Eukaryota</taxon>
        <taxon>Metazoa</taxon>
        <taxon>Ecdysozoa</taxon>
        <taxon>Arthropoda</taxon>
        <taxon>Hexapoda</taxon>
        <taxon>Insecta</taxon>
        <taxon>Pterygota</taxon>
        <taxon>Neoptera</taxon>
        <taxon>Endopterygota</taxon>
        <taxon>Hymenoptera</taxon>
        <taxon>Apocrita</taxon>
        <taxon>Ichneumonoidea</taxon>
        <taxon>Braconidae</taxon>
        <taxon>Microgastrinae</taxon>
        <taxon>Cotesia</taxon>
    </lineage>
</organism>
<dbReference type="Pfam" id="PF12456">
    <property type="entry name" value="hSac2"/>
    <property type="match status" value="1"/>
</dbReference>
<gene>
    <name evidence="3" type="ORF">G9C98_008512</name>
</gene>
<dbReference type="Proteomes" id="UP000729913">
    <property type="component" value="Unassembled WGS sequence"/>
</dbReference>
<protein>
    <recommendedName>
        <fullName evidence="5">Phosphatidylinositide phosphatase SAC2</fullName>
    </recommendedName>
</protein>
<sequence length="582" mass="65832">MHFENVSILINALSDILGEMGYCWRDSHGSICSQQGVFRINCIDCLDRTNVVQTAIAKTVMEMQFSKLGLIPPDGTLPSNIRQTFQSLWANNGDIISKQYAGTNALKGDYTRTGERKFTGLMKDGVNSANRYYQQHFLDETYQAAIDITLGSVQTSKYRFNVRKKQLVKKYFKREPKKKTMLLRQFMLNYSLKIARNFLISNSEAILGSWGLIDADPVTGNPNETEMDTILILTKDSYYIADYDDQIDKVTNYQQVLLSEIEMIEFGQPELSTSFFKNKQHHCIRINYCVNNESGYYHMFRCTNLRFFNNMAVVIKTDEEAVESLRAICEAFSVAIEIAALPEIPVKIVNKSYRQKSSSDKIEQNTQSKVVFTIDRCEPGIEAENYDFDNHSYDDSHENFEEDGSKVESVIQSISPLENNSSNPKITILNTDGQEKDEKEKIIPPSTLNLVKKISHSSSEVDGDTDSRNFIEVDKNGERKSASLEEGLPKNNITSSQSESALKSIKSNITNVTSPVATTAKEILSPFSKFAKGVQTFGANLDPRKLKSHQGTVSKTLSDHHLDQREKLLERWKGCKSMLIAL</sequence>
<evidence type="ECO:0000259" key="2">
    <source>
        <dbReference type="PROSITE" id="PS51791"/>
    </source>
</evidence>
<dbReference type="InterPro" id="IPR002013">
    <property type="entry name" value="SAC_dom"/>
</dbReference>
<dbReference type="GO" id="GO:0045334">
    <property type="term" value="C:clathrin-coated endocytic vesicle"/>
    <property type="evidence" value="ECO:0007669"/>
    <property type="project" value="TreeGrafter"/>
</dbReference>
<reference evidence="3" key="2">
    <citation type="submission" date="2021-04" db="EMBL/GenBank/DDBJ databases">
        <title>Genome-wide patterns of bracovirus chromosomal integration into multiple host tissues during parasitism.</title>
        <authorList>
            <person name="Chebbi M.A.C."/>
        </authorList>
    </citation>
    <scope>NUCLEOTIDE SEQUENCE</scope>
    <source>
        <tissue evidence="3">Whole body</tissue>
    </source>
</reference>
<evidence type="ECO:0000313" key="3">
    <source>
        <dbReference type="EMBL" id="KAG8034031.1"/>
    </source>
</evidence>
<dbReference type="PROSITE" id="PS51791">
    <property type="entry name" value="HSAC2"/>
    <property type="match status" value="1"/>
</dbReference>
<accession>A0A8J5QP11</accession>
<keyword evidence="4" id="KW-1185">Reference proteome</keyword>
<evidence type="ECO:0000313" key="4">
    <source>
        <dbReference type="Proteomes" id="UP000729913"/>
    </source>
</evidence>
<proteinExistence type="predicted"/>
<reference evidence="3" key="1">
    <citation type="submission" date="2020-03" db="EMBL/GenBank/DDBJ databases">
        <authorList>
            <person name="Chebbi M.A."/>
            <person name="Drezen J.M."/>
        </authorList>
    </citation>
    <scope>NUCLEOTIDE SEQUENCE</scope>
    <source>
        <tissue evidence="3">Whole body</tissue>
    </source>
</reference>
<dbReference type="PROSITE" id="PS50275">
    <property type="entry name" value="SAC"/>
    <property type="match status" value="1"/>
</dbReference>
<dbReference type="AlphaFoldDB" id="A0A8J5QP11"/>
<name>A0A8J5QP11_9HYME</name>
<comment type="caution">
    <text evidence="3">The sequence shown here is derived from an EMBL/GenBank/DDBJ whole genome shotgun (WGS) entry which is preliminary data.</text>
</comment>
<dbReference type="GO" id="GO:0043812">
    <property type="term" value="F:phosphatidylinositol-4-phosphate phosphatase activity"/>
    <property type="evidence" value="ECO:0007669"/>
    <property type="project" value="TreeGrafter"/>
</dbReference>
<dbReference type="GO" id="GO:0005769">
    <property type="term" value="C:early endosome"/>
    <property type="evidence" value="ECO:0007669"/>
    <property type="project" value="TreeGrafter"/>
</dbReference>
<dbReference type="OrthoDB" id="405996at2759"/>
<evidence type="ECO:0000259" key="1">
    <source>
        <dbReference type="PROSITE" id="PS50275"/>
    </source>
</evidence>
<dbReference type="GO" id="GO:2001135">
    <property type="term" value="P:regulation of endocytic recycling"/>
    <property type="evidence" value="ECO:0007669"/>
    <property type="project" value="TreeGrafter"/>
</dbReference>